<dbReference type="Proteomes" id="UP001595555">
    <property type="component" value="Unassembled WGS sequence"/>
</dbReference>
<keyword evidence="1" id="KW-1133">Transmembrane helix</keyword>
<dbReference type="Pfam" id="PF04820">
    <property type="entry name" value="Trp_halogenase"/>
    <property type="match status" value="1"/>
</dbReference>
<dbReference type="InterPro" id="IPR050816">
    <property type="entry name" value="Flavin-dep_Halogenase_NPB"/>
</dbReference>
<keyword evidence="1" id="KW-0472">Membrane</keyword>
<dbReference type="PANTHER" id="PTHR43747:SF4">
    <property type="entry name" value="FLAVIN-DEPENDENT TRYPTOPHAN HALOGENASE"/>
    <property type="match status" value="1"/>
</dbReference>
<dbReference type="InterPro" id="IPR036188">
    <property type="entry name" value="FAD/NAD-bd_sf"/>
</dbReference>
<evidence type="ECO:0000256" key="1">
    <source>
        <dbReference type="SAM" id="Phobius"/>
    </source>
</evidence>
<dbReference type="RefSeq" id="WP_378116757.1">
    <property type="nucleotide sequence ID" value="NZ_JBHRTF010000002.1"/>
</dbReference>
<dbReference type="InterPro" id="IPR033856">
    <property type="entry name" value="Trp_halogen"/>
</dbReference>
<protein>
    <submittedName>
        <fullName evidence="2">Tryptophan halogenase family protein</fullName>
        <ecNumber evidence="2">1.14.19.-</ecNumber>
    </submittedName>
</protein>
<sequence>MQEPISSLVIVGGGTAGWMAAAFFAKRFADTPLKITLVESPETGTIGVGEATVPAMKLFLNDLGINEREFILATKATFKLGIDFDGWHKPGAAFFHPFAPFGVSIAKVPFHHYWAYARHSGKAGPIDDYSLAAQLARQHKFALSKDDASELARFNYAYHFDAGLFAQYLQGFATARGVSHVPATISHCRQCPTSGMITALVLDDGTAVEGDFFIDCSGFRGLLIEEALHTGYEHWNQWLPCDRALALPCDHQGQLPPYTRALAASAGWQWRIPLQHRHGNGYVYSSQHLSDEQALVELEQNLQGKPLAAPRVIRFNTGMRRKTWNKNVFAIGLASGFLEPLESTSIYMIQTALNCLFNHFPHRGDCSALSDYANATLSDVTEKLRDFIILHYHLNQREGDAFWDDCRHNSIPSTLAERLQEFRETANLRFRDADFFQMTSWLSMFSGFQQLPHYQHPKVMMFNRDLVVEELAQMRNAIGRISGEVTSHQQFLMRSGLMQEQPSGIYLDNP</sequence>
<dbReference type="SUPFAM" id="SSF51905">
    <property type="entry name" value="FAD/NAD(P)-binding domain"/>
    <property type="match status" value="1"/>
</dbReference>
<comment type="caution">
    <text evidence="2">The sequence shown here is derived from an EMBL/GenBank/DDBJ whole genome shotgun (WGS) entry which is preliminary data.</text>
</comment>
<feature type="transmembrane region" description="Helical" evidence="1">
    <location>
        <begin position="6"/>
        <end position="25"/>
    </location>
</feature>
<keyword evidence="1" id="KW-0812">Transmembrane</keyword>
<dbReference type="EC" id="1.14.19.-" evidence="2"/>
<accession>A0ABV7FFQ7</accession>
<dbReference type="Gene3D" id="3.50.50.60">
    <property type="entry name" value="FAD/NAD(P)-binding domain"/>
    <property type="match status" value="1"/>
</dbReference>
<keyword evidence="2" id="KW-0560">Oxidoreductase</keyword>
<reference evidence="3" key="1">
    <citation type="journal article" date="2019" name="Int. J. Syst. Evol. Microbiol.">
        <title>The Global Catalogue of Microorganisms (GCM) 10K type strain sequencing project: providing services to taxonomists for standard genome sequencing and annotation.</title>
        <authorList>
            <consortium name="The Broad Institute Genomics Platform"/>
            <consortium name="The Broad Institute Genome Sequencing Center for Infectious Disease"/>
            <person name="Wu L."/>
            <person name="Ma J."/>
        </authorList>
    </citation>
    <scope>NUCLEOTIDE SEQUENCE [LARGE SCALE GENOMIC DNA]</scope>
    <source>
        <strain evidence="3">KCTC 52237</strain>
    </source>
</reference>
<organism evidence="2 3">
    <name type="scientific">Cellvibrio fontiphilus</name>
    <dbReference type="NCBI Taxonomy" id="1815559"/>
    <lineage>
        <taxon>Bacteria</taxon>
        <taxon>Pseudomonadati</taxon>
        <taxon>Pseudomonadota</taxon>
        <taxon>Gammaproteobacteria</taxon>
        <taxon>Cellvibrionales</taxon>
        <taxon>Cellvibrionaceae</taxon>
        <taxon>Cellvibrio</taxon>
    </lineage>
</organism>
<proteinExistence type="predicted"/>
<evidence type="ECO:0000313" key="3">
    <source>
        <dbReference type="Proteomes" id="UP001595555"/>
    </source>
</evidence>
<dbReference type="PANTHER" id="PTHR43747">
    <property type="entry name" value="FAD-BINDING PROTEIN"/>
    <property type="match status" value="1"/>
</dbReference>
<dbReference type="InterPro" id="IPR006905">
    <property type="entry name" value="Flavin_halogenase"/>
</dbReference>
<keyword evidence="3" id="KW-1185">Reference proteome</keyword>
<gene>
    <name evidence="2" type="ORF">ACFODX_05220</name>
</gene>
<dbReference type="PIRSF" id="PIRSF011396">
    <property type="entry name" value="Trp_halogenase"/>
    <property type="match status" value="1"/>
</dbReference>
<name>A0ABV7FFQ7_9GAMM</name>
<dbReference type="GO" id="GO:0016491">
    <property type="term" value="F:oxidoreductase activity"/>
    <property type="evidence" value="ECO:0007669"/>
    <property type="project" value="UniProtKB-KW"/>
</dbReference>
<evidence type="ECO:0000313" key="2">
    <source>
        <dbReference type="EMBL" id="MFC3114952.1"/>
    </source>
</evidence>
<dbReference type="EMBL" id="JBHRTF010000002">
    <property type="protein sequence ID" value="MFC3114952.1"/>
    <property type="molecule type" value="Genomic_DNA"/>
</dbReference>